<comment type="caution">
    <text evidence="2">The sequence shown here is derived from an EMBL/GenBank/DDBJ whole genome shotgun (WGS) entry which is preliminary data.</text>
</comment>
<protein>
    <submittedName>
        <fullName evidence="2">Uncharacterized protein</fullName>
    </submittedName>
</protein>
<dbReference type="PANTHER" id="PTHR35770:SF1">
    <property type="entry name" value="U2 SMALL NUCLEAR RIBONUCLEOPROTEIN AUXILIARY FACTOR-LIKE PROTEIN"/>
    <property type="match status" value="1"/>
</dbReference>
<feature type="region of interest" description="Disordered" evidence="1">
    <location>
        <begin position="198"/>
        <end position="223"/>
    </location>
</feature>
<evidence type="ECO:0000256" key="1">
    <source>
        <dbReference type="SAM" id="MobiDB-lite"/>
    </source>
</evidence>
<dbReference type="AlphaFoldDB" id="A0AAW1VMN7"/>
<proteinExistence type="predicted"/>
<evidence type="ECO:0000313" key="3">
    <source>
        <dbReference type="Proteomes" id="UP001457282"/>
    </source>
</evidence>
<name>A0AAW1VMN7_RUBAR</name>
<evidence type="ECO:0000313" key="2">
    <source>
        <dbReference type="EMBL" id="KAK9906107.1"/>
    </source>
</evidence>
<dbReference type="PANTHER" id="PTHR35770">
    <property type="entry name" value="U2 SMALL NUCLEAR RIBONUCLEOPROTEIN AUXILIARY FACTOR-LIKE PROTEIN"/>
    <property type="match status" value="1"/>
</dbReference>
<accession>A0AAW1VMN7</accession>
<sequence length="250" mass="27569">MGLEVHLEPVFGQLTVEWADMGSALPLRQYLFHIHAPDSLHLGIRVTDFHSNTWEALRSVSQLEDMQDSIGIGGTWSEFIDYLVMSIKSEDAKLVLEGHSTSEGAAAAKLVGQKSKGMPKISIALTKLVGSGATEAIANLSLQLFKEFKGINQSYVEERERCMQLSKVVSAEKERNGSIQSQLEQYSKRPKIQRIGSSDIAGFSNGAQNSPEKQATRDAKSTKVVNRVVPAYRRAKVRGAVLQDTEDEHK</sequence>
<keyword evidence="3" id="KW-1185">Reference proteome</keyword>
<organism evidence="2 3">
    <name type="scientific">Rubus argutus</name>
    <name type="common">Southern blackberry</name>
    <dbReference type="NCBI Taxonomy" id="59490"/>
    <lineage>
        <taxon>Eukaryota</taxon>
        <taxon>Viridiplantae</taxon>
        <taxon>Streptophyta</taxon>
        <taxon>Embryophyta</taxon>
        <taxon>Tracheophyta</taxon>
        <taxon>Spermatophyta</taxon>
        <taxon>Magnoliopsida</taxon>
        <taxon>eudicotyledons</taxon>
        <taxon>Gunneridae</taxon>
        <taxon>Pentapetalae</taxon>
        <taxon>rosids</taxon>
        <taxon>fabids</taxon>
        <taxon>Rosales</taxon>
        <taxon>Rosaceae</taxon>
        <taxon>Rosoideae</taxon>
        <taxon>Rosoideae incertae sedis</taxon>
        <taxon>Rubus</taxon>
    </lineage>
</organism>
<dbReference type="EMBL" id="JBEDUW010000100">
    <property type="protein sequence ID" value="KAK9906107.1"/>
    <property type="molecule type" value="Genomic_DNA"/>
</dbReference>
<reference evidence="2 3" key="1">
    <citation type="journal article" date="2023" name="G3 (Bethesda)">
        <title>A chromosome-length genome assembly and annotation of blackberry (Rubus argutus, cv. 'Hillquist').</title>
        <authorList>
            <person name="Bruna T."/>
            <person name="Aryal R."/>
            <person name="Dudchenko O."/>
            <person name="Sargent D.J."/>
            <person name="Mead D."/>
            <person name="Buti M."/>
            <person name="Cavallini A."/>
            <person name="Hytonen T."/>
            <person name="Andres J."/>
            <person name="Pham M."/>
            <person name="Weisz D."/>
            <person name="Mascagni F."/>
            <person name="Usai G."/>
            <person name="Natali L."/>
            <person name="Bassil N."/>
            <person name="Fernandez G.E."/>
            <person name="Lomsadze A."/>
            <person name="Armour M."/>
            <person name="Olukolu B."/>
            <person name="Poorten T."/>
            <person name="Britton C."/>
            <person name="Davik J."/>
            <person name="Ashrafi H."/>
            <person name="Aiden E.L."/>
            <person name="Borodovsky M."/>
            <person name="Worthington M."/>
        </authorList>
    </citation>
    <scope>NUCLEOTIDE SEQUENCE [LARGE SCALE GENOMIC DNA]</scope>
    <source>
        <strain evidence="2">PI 553951</strain>
    </source>
</reference>
<gene>
    <name evidence="2" type="ORF">M0R45_000009</name>
</gene>
<dbReference type="Proteomes" id="UP001457282">
    <property type="component" value="Unassembled WGS sequence"/>
</dbReference>